<keyword evidence="2" id="KW-0472">Membrane</keyword>
<comment type="caution">
    <text evidence="3">The sequence shown here is derived from an EMBL/GenBank/DDBJ whole genome shotgun (WGS) entry which is preliminary data.</text>
</comment>
<keyword evidence="2" id="KW-0812">Transmembrane</keyword>
<feature type="compositionally biased region" description="Polar residues" evidence="1">
    <location>
        <begin position="300"/>
        <end position="313"/>
    </location>
</feature>
<reference evidence="4" key="2">
    <citation type="journal article" date="2021" name="Sci. Data">
        <title>Chromosome-scale genome sequencing, assembly and annotation of six genomes from subfamily Leishmaniinae.</title>
        <authorList>
            <person name="Almutairi H."/>
            <person name="Urbaniak M.D."/>
            <person name="Bates M.D."/>
            <person name="Jariyapan N."/>
            <person name="Kwakye-Nuako G."/>
            <person name="Thomaz Soccol V."/>
            <person name="Al-Salem W.S."/>
            <person name="Dillon R.J."/>
            <person name="Bates P.A."/>
            <person name="Gatherer D."/>
        </authorList>
    </citation>
    <scope>NUCLEOTIDE SEQUENCE [LARGE SCALE GENOMIC DNA]</scope>
</reference>
<proteinExistence type="predicted"/>
<evidence type="ECO:0000313" key="3">
    <source>
        <dbReference type="EMBL" id="KAG5487929.1"/>
    </source>
</evidence>
<dbReference type="PANTHER" id="PTHR34496">
    <property type="entry name" value="GLCNAC TRANSFERASE-RELATED"/>
    <property type="match status" value="1"/>
</dbReference>
<dbReference type="Proteomes" id="UP000673552">
    <property type="component" value="Unassembled WGS sequence"/>
</dbReference>
<protein>
    <submittedName>
        <fullName evidence="3">Uncharacterized protein</fullName>
    </submittedName>
</protein>
<keyword evidence="4" id="KW-1185">Reference proteome</keyword>
<dbReference type="KEGG" id="lmat:92518091"/>
<dbReference type="OrthoDB" id="76265at2759"/>
<dbReference type="GeneID" id="92518091"/>
<evidence type="ECO:0000256" key="1">
    <source>
        <dbReference type="SAM" id="MobiDB-lite"/>
    </source>
</evidence>
<dbReference type="AlphaFoldDB" id="A0A836HAP6"/>
<feature type="region of interest" description="Disordered" evidence="1">
    <location>
        <begin position="298"/>
        <end position="320"/>
    </location>
</feature>
<gene>
    <name evidence="3" type="ORF">LSCM1_08244</name>
</gene>
<feature type="region of interest" description="Disordered" evidence="1">
    <location>
        <begin position="62"/>
        <end position="91"/>
    </location>
</feature>
<sequence length="1142" mass="123708">MRVGGMRLRTFLGRRLRTARFARSTFLFGALSIGALVLLSGVFMWTVADNWAGGATARSNGAPPFSTPGNPAGSLVSGASADGPEGSVQPLTGYREAAPYTESLEELLRLLRIYAEHRGVRVNSTYHAQLEAIAAVAGLSNGADDSKRGAGGGVADLQLPGVNLLHHFYSGIGHVVGHLSADWALDDPKAIVTEQEAYVEQYLVPTQAEVRLTPLRVIASYYNARGSRSLDRMAAETEKAMNDDGYATYMHRSPTFYDVSHAARRGYGQEGSIFVAVPFTLADITAEMVDTIRHRATAASMPQKTTPNASSGAAPQEGDDLVGDDGFQEWRHTAARCAVTVESIFRNAHRGVSVAVGTIDVVVVSGITTAAELPFATPADVSVPLRAADRAPLSLARKRRYSRITCEPPDFASGWDDANYGFRWKDNLRRRRVVVPLTRLDSEAANDATLLQREDIAALLGQYLDIAYVGRLATLQLYRGESYILLLRTGAVTLPKWDLALRLLYLRTPVRDRAVLSGRPTPGVVWTALAASIARVWASRPYLRLSLETASSRRSAAGEPSGGRRNRTAVPPPDEFGERLLAALPVDVSAWLSAARAEAALVLWLVTPGWLWPTLVETLADWRQIAAAPELPPSTTAPSALRLLFGNATFGDATVDELLTLREVDVKTVQVDVVRRSDSANATNASPLRNRRVHVRGGENSAVSSVPQAVLSASLTESEVYKAVLLTEKRPPMPAELTTLMAQAASTKAPAQPRTPRAAMRLLCGEETSGAPYYSALDRALVKRSFEDCWLKEHRGAVQQQVRRILRSTQATTVLKAAPGTKPPPAGAVAAAKCRPKKGFSKVEVVPRSSVCLEDMRYLVPLETPTCTGAGGGLYGRENSTHQELNAANQRLPLREEAWLTSAADVGTVHGVPTSTCVSETADGADEPTPYVLQSVASAELLFGPAEVFFNFAPEHRLRTRARSLSEQLAERRRRHPGAEAATAHAQVPEAVELDPSLPFMDSDQEDVYMTQALWTRGWNIFGLTEPVAVGLGESELLSSAAAKAPVICAGEDTEQQRIEQEADDVPPELRHARTFTHDKFWALLTDHREAGTPLGVAQARNGTTPQRAASQSLHPLRRTIKEWEVFSGVPWPALREAFHGP</sequence>
<organism evidence="3 4">
    <name type="scientific">Leishmania martiniquensis</name>
    <dbReference type="NCBI Taxonomy" id="1580590"/>
    <lineage>
        <taxon>Eukaryota</taxon>
        <taxon>Discoba</taxon>
        <taxon>Euglenozoa</taxon>
        <taxon>Kinetoplastea</taxon>
        <taxon>Metakinetoplastina</taxon>
        <taxon>Trypanosomatida</taxon>
        <taxon>Trypanosomatidae</taxon>
        <taxon>Leishmaniinae</taxon>
        <taxon>Leishmania</taxon>
    </lineage>
</organism>
<dbReference type="InterPro" id="IPR021067">
    <property type="entry name" value="Glycosyltransferase"/>
</dbReference>
<reference evidence="4" key="1">
    <citation type="journal article" date="2021" name="Microbiol. Resour. Announc.">
        <title>LGAAP: Leishmaniinae Genome Assembly and Annotation Pipeline.</title>
        <authorList>
            <person name="Almutairi H."/>
            <person name="Urbaniak M.D."/>
            <person name="Bates M.D."/>
            <person name="Jariyapan N."/>
            <person name="Kwakye-Nuako G."/>
            <person name="Thomaz-Soccol V."/>
            <person name="Al-Salem W.S."/>
            <person name="Dillon R.J."/>
            <person name="Bates P.A."/>
            <person name="Gatherer D."/>
        </authorList>
    </citation>
    <scope>NUCLEOTIDE SEQUENCE [LARGE SCALE GENOMIC DNA]</scope>
</reference>
<name>A0A836HAP6_9TRYP</name>
<keyword evidence="2" id="KW-1133">Transmembrane helix</keyword>
<evidence type="ECO:0000256" key="2">
    <source>
        <dbReference type="SAM" id="Phobius"/>
    </source>
</evidence>
<dbReference type="RefSeq" id="XP_067181606.1">
    <property type="nucleotide sequence ID" value="XM_067325579.1"/>
</dbReference>
<feature type="region of interest" description="Disordered" evidence="1">
    <location>
        <begin position="554"/>
        <end position="573"/>
    </location>
</feature>
<feature type="transmembrane region" description="Helical" evidence="2">
    <location>
        <begin position="21"/>
        <end position="45"/>
    </location>
</feature>
<accession>A0A836HAP6</accession>
<dbReference type="PANTHER" id="PTHR34496:SF7">
    <property type="entry name" value="GLYCOSYLTRANSFERASE (GLCNAC)"/>
    <property type="match status" value="1"/>
</dbReference>
<evidence type="ECO:0000313" key="4">
    <source>
        <dbReference type="Proteomes" id="UP000673552"/>
    </source>
</evidence>
<dbReference type="EMBL" id="JAFEUZ010000002">
    <property type="protein sequence ID" value="KAG5487929.1"/>
    <property type="molecule type" value="Genomic_DNA"/>
</dbReference>